<dbReference type="KEGG" id="bex:A11Q_690"/>
<dbReference type="HOGENOM" id="CLU_942212_0_0_7"/>
<gene>
    <name evidence="6" type="ORF">A11Q_690</name>
</gene>
<dbReference type="STRING" id="1184267.A11Q_690"/>
<sequence>MLFSFIFHFLLSTSALYFAEKLYQQNPTTELTQIEILDPASEPSLQDKLEQARQMVKQLDTTVKKINDPTLRARFESEKTQRVEKETKSNILGPTVNSVATPPPTPPQPEKVQKPAEDSDLPEFARPRVPSAPSQVSQPSAISSLLPSDIQNSNATNLNTDANIYYSFYSRVEDLFYVRWVERVRYYWDRLDPDFKRRNLSGKTWSTQIEVWLTSTGEYHSSYIRQSSGYKPFDDATVHAFQNAKFFPNPPRAKVEADGFVRLRYRFNVYVDAYRSN</sequence>
<accession>M4V8Y4</accession>
<keyword evidence="2" id="KW-0812">Transmembrane</keyword>
<dbReference type="Gene3D" id="3.30.1150.10">
    <property type="match status" value="1"/>
</dbReference>
<proteinExistence type="predicted"/>
<dbReference type="Pfam" id="PF13103">
    <property type="entry name" value="TonB_2"/>
    <property type="match status" value="1"/>
</dbReference>
<dbReference type="NCBIfam" id="TIGR01352">
    <property type="entry name" value="tonB_Cterm"/>
    <property type="match status" value="1"/>
</dbReference>
<dbReference type="OrthoDB" id="5290314at2"/>
<comment type="subcellular location">
    <subcellularLocation>
        <location evidence="1">Membrane</location>
        <topology evidence="1">Single-pass membrane protein</topology>
    </subcellularLocation>
</comment>
<name>M4V8Y4_9BACT</name>
<evidence type="ECO:0000313" key="6">
    <source>
        <dbReference type="EMBL" id="AGH94910.1"/>
    </source>
</evidence>
<protein>
    <submittedName>
        <fullName evidence="6">TonB protein</fullName>
    </submittedName>
</protein>
<dbReference type="Proteomes" id="UP000012040">
    <property type="component" value="Chromosome"/>
</dbReference>
<feature type="compositionally biased region" description="Basic and acidic residues" evidence="5">
    <location>
        <begin position="77"/>
        <end position="88"/>
    </location>
</feature>
<dbReference type="InterPro" id="IPR006260">
    <property type="entry name" value="TonB/TolA_C"/>
</dbReference>
<feature type="compositionally biased region" description="Low complexity" evidence="5">
    <location>
        <begin position="127"/>
        <end position="140"/>
    </location>
</feature>
<evidence type="ECO:0000256" key="3">
    <source>
        <dbReference type="ARBA" id="ARBA00022989"/>
    </source>
</evidence>
<keyword evidence="3" id="KW-1133">Transmembrane helix</keyword>
<keyword evidence="4" id="KW-0472">Membrane</keyword>
<dbReference type="eggNOG" id="COG0810">
    <property type="taxonomic scope" value="Bacteria"/>
</dbReference>
<dbReference type="GO" id="GO:0016020">
    <property type="term" value="C:membrane"/>
    <property type="evidence" value="ECO:0007669"/>
    <property type="project" value="UniProtKB-SubCell"/>
</dbReference>
<evidence type="ECO:0000256" key="1">
    <source>
        <dbReference type="ARBA" id="ARBA00004167"/>
    </source>
</evidence>
<dbReference type="PATRIC" id="fig|1184267.3.peg.699"/>
<evidence type="ECO:0000256" key="4">
    <source>
        <dbReference type="ARBA" id="ARBA00023136"/>
    </source>
</evidence>
<dbReference type="RefSeq" id="WP_015469400.1">
    <property type="nucleotide sequence ID" value="NC_020813.1"/>
</dbReference>
<reference evidence="6 7" key="1">
    <citation type="journal article" date="2013" name="ISME J.">
        <title>By their genes ye shall know them: genomic signatures of predatory bacteria.</title>
        <authorList>
            <person name="Pasternak Z."/>
            <person name="Pietrokovski S."/>
            <person name="Rotem O."/>
            <person name="Gophna U."/>
            <person name="Lurie-Weinberger M.N."/>
            <person name="Jurkevitch E."/>
        </authorList>
    </citation>
    <scope>NUCLEOTIDE SEQUENCE [LARGE SCALE GENOMIC DNA]</scope>
    <source>
        <strain evidence="6 7">JSS</strain>
    </source>
</reference>
<dbReference type="SUPFAM" id="SSF74653">
    <property type="entry name" value="TolA/TonB C-terminal domain"/>
    <property type="match status" value="1"/>
</dbReference>
<organism evidence="6 7">
    <name type="scientific">Pseudobdellovibrio exovorus JSS</name>
    <dbReference type="NCBI Taxonomy" id="1184267"/>
    <lineage>
        <taxon>Bacteria</taxon>
        <taxon>Pseudomonadati</taxon>
        <taxon>Bdellovibrionota</taxon>
        <taxon>Bdellovibrionia</taxon>
        <taxon>Bdellovibrionales</taxon>
        <taxon>Pseudobdellovibrionaceae</taxon>
        <taxon>Pseudobdellovibrio</taxon>
    </lineage>
</organism>
<feature type="region of interest" description="Disordered" evidence="5">
    <location>
        <begin position="77"/>
        <end position="140"/>
    </location>
</feature>
<feature type="compositionally biased region" description="Polar residues" evidence="5">
    <location>
        <begin position="89"/>
        <end position="100"/>
    </location>
</feature>
<dbReference type="EMBL" id="CP003537">
    <property type="protein sequence ID" value="AGH94910.1"/>
    <property type="molecule type" value="Genomic_DNA"/>
</dbReference>
<dbReference type="AlphaFoldDB" id="M4V8Y4"/>
<evidence type="ECO:0000256" key="5">
    <source>
        <dbReference type="SAM" id="MobiDB-lite"/>
    </source>
</evidence>
<evidence type="ECO:0000313" key="7">
    <source>
        <dbReference type="Proteomes" id="UP000012040"/>
    </source>
</evidence>
<keyword evidence="7" id="KW-1185">Reference proteome</keyword>
<evidence type="ECO:0000256" key="2">
    <source>
        <dbReference type="ARBA" id="ARBA00022692"/>
    </source>
</evidence>